<dbReference type="OrthoDB" id="20172at2759"/>
<evidence type="ECO:0000256" key="1">
    <source>
        <dbReference type="SAM" id="MobiDB-lite"/>
    </source>
</evidence>
<dbReference type="EMBL" id="PGOL01001311">
    <property type="protein sequence ID" value="PKI59254.1"/>
    <property type="molecule type" value="Genomic_DNA"/>
</dbReference>
<feature type="region of interest" description="Disordered" evidence="1">
    <location>
        <begin position="52"/>
        <end position="71"/>
    </location>
</feature>
<reference evidence="5" key="1">
    <citation type="journal article" date="2017" name="Plant J.">
        <title>The pomegranate (Punica granatum L.) genome and the genomics of punicalagin biosynthesis.</title>
        <authorList>
            <person name="Qin G."/>
            <person name="Xu C."/>
            <person name="Ming R."/>
            <person name="Tang H."/>
            <person name="Guyot R."/>
            <person name="Kramer E.M."/>
            <person name="Hu Y."/>
            <person name="Yi X."/>
            <person name="Qi Y."/>
            <person name="Xu X."/>
            <person name="Gao Z."/>
            <person name="Pan H."/>
            <person name="Jian J."/>
            <person name="Tian Y."/>
            <person name="Yue Z."/>
            <person name="Xu Y."/>
        </authorList>
    </citation>
    <scope>NUCLEOTIDE SEQUENCE [LARGE SCALE GENOMIC DNA]</scope>
    <source>
        <strain evidence="5">cv. Dabenzi</strain>
    </source>
</reference>
<evidence type="ECO:0000313" key="6">
    <source>
        <dbReference type="Proteomes" id="UP000233551"/>
    </source>
</evidence>
<feature type="domain" description="C2 NT-type" evidence="2">
    <location>
        <begin position="9"/>
        <end position="167"/>
    </location>
</feature>
<reference evidence="3" key="2">
    <citation type="submission" date="2017-06" db="EMBL/GenBank/DDBJ databases">
        <title>The pomegranate genome and the genomics of punicalagin biosynthesis.</title>
        <authorList>
            <person name="Xu C."/>
        </authorList>
    </citation>
    <scope>NUCLEOTIDE SEQUENCE [LARGE SCALE GENOMIC DNA]</scope>
    <source>
        <tissue evidence="3">Fresh leaf</tissue>
    </source>
</reference>
<proteinExistence type="predicted"/>
<dbReference type="Proteomes" id="UP000233551">
    <property type="component" value="Unassembled WGS sequence"/>
</dbReference>
<dbReference type="EMBL" id="MTKT01003937">
    <property type="protein sequence ID" value="OWM74009.1"/>
    <property type="molecule type" value="Genomic_DNA"/>
</dbReference>
<dbReference type="GeneID" id="116212618"/>
<evidence type="ECO:0000259" key="2">
    <source>
        <dbReference type="PROSITE" id="PS51840"/>
    </source>
</evidence>
<gene>
    <name evidence="3" type="ORF">CDL15_Pgr022280</name>
    <name evidence="4" type="ORF">CRG98_020334</name>
</gene>
<dbReference type="InterPro" id="IPR019448">
    <property type="entry name" value="NT-C2"/>
</dbReference>
<dbReference type="InterPro" id="IPR021827">
    <property type="entry name" value="Nup186/Nup192/Nup205"/>
</dbReference>
<dbReference type="PANTHER" id="PTHR31344">
    <property type="entry name" value="NUCLEAR PORE COMPLEX PROTEIN NUP205"/>
    <property type="match status" value="1"/>
</dbReference>
<comment type="caution">
    <text evidence="3">The sequence shown here is derived from an EMBL/GenBank/DDBJ whole genome shotgun (WGS) entry which is preliminary data.</text>
</comment>
<protein>
    <recommendedName>
        <fullName evidence="2">C2 NT-type domain-containing protein</fullName>
    </recommendedName>
</protein>
<evidence type="ECO:0000313" key="4">
    <source>
        <dbReference type="EMBL" id="PKI59254.1"/>
    </source>
</evidence>
<dbReference type="PROSITE" id="PS51840">
    <property type="entry name" value="C2_NT"/>
    <property type="match status" value="1"/>
</dbReference>
<dbReference type="Pfam" id="PF10358">
    <property type="entry name" value="NT-C2"/>
    <property type="match status" value="1"/>
</dbReference>
<organism evidence="3 5">
    <name type="scientific">Punica granatum</name>
    <name type="common">Pomegranate</name>
    <dbReference type="NCBI Taxonomy" id="22663"/>
    <lineage>
        <taxon>Eukaryota</taxon>
        <taxon>Viridiplantae</taxon>
        <taxon>Streptophyta</taxon>
        <taxon>Embryophyta</taxon>
        <taxon>Tracheophyta</taxon>
        <taxon>Spermatophyta</taxon>
        <taxon>Magnoliopsida</taxon>
        <taxon>eudicotyledons</taxon>
        <taxon>Gunneridae</taxon>
        <taxon>Pentapetalae</taxon>
        <taxon>rosids</taxon>
        <taxon>malvids</taxon>
        <taxon>Myrtales</taxon>
        <taxon>Lythraceae</taxon>
        <taxon>Punica</taxon>
    </lineage>
</organism>
<dbReference type="AlphaFoldDB" id="A0A218WNE8"/>
<name>A0A218WNE8_PUNGR</name>
<evidence type="ECO:0000313" key="5">
    <source>
        <dbReference type="Proteomes" id="UP000197138"/>
    </source>
</evidence>
<dbReference type="Proteomes" id="UP000197138">
    <property type="component" value="Unassembled WGS sequence"/>
</dbReference>
<sequence>MVLGQKTVTRNSKRPSVQLEYVIHIQDIKPWPPSPLLRSLRSVLIHWENGERSSGSTRSVTPNPGSVPNDGKIEFNESFRLPVTLLRDMSVRTGNAITFQKNFLAFNLYEPRRDNILKGQLIATAIIDLANYGVVDEPLSVSALLNCKRSFRNMAQPFLHIRIQPIEKGRAHSSSCGSASIELSAGEHDGESISASLIEEYAEEAEIASFTEDDNSSLPPMKSNGSSPIQNEQVKRELWIFSGTDATNLEDTAAVDKSAIEKGYLLEEKQSIEDDGLNIISTDNSVEQGLPGDGAFSFSWESFNLKDNHHMDDVSTGSPLDTVRTNGYGSHKPLVGERHPWGAKNNRYNERKEATLYPKDRTGTVTNAKVQQLQHRIQGLKGELREAAALEISLFAVIAEHGCSSAKLHAPARRLSRFYHHACRELSQQRRASAARSALSGLVLVAKASGNDVPRLTYWLSNCAVLRATLSWTVTEGNFVHPSSNGKESFLGKRANKSNGKVPGWDDLHAFIGGLENIEAWIFSRVVESIWWQIVIPHMQSASEKASNGGKQSREAWAEDQMQAHVSFKHWKKVFKEARERLCPAKAGGQTCGCLPVLARLIMEQCVARLDVAMFNAVLRKSGDEIPTDPQSDPIGESKVLPIPVGKLSFKAGAQLKNVIGNWSRWLTDHFGVDDGDLTEDGNGNLSKYESQEKTSKPFHLLNALSDLMMLPKDLLLSGSVRKEVCPTFGAPLIKRALENFVPDEFCPNPVPKAVLEALASEENHLDGEEHSFTSYPCIAAPPVYSPLSAASISGTLTDDFQSEPRLRKSRSILLTKEQNSDDELDELISPLASVLVDGSLSSPTSTIPSSILKGNGVGIALRYELLRDIWMDS</sequence>
<feature type="compositionally biased region" description="Polar residues" evidence="1">
    <location>
        <begin position="52"/>
        <end position="66"/>
    </location>
</feature>
<evidence type="ECO:0000313" key="3">
    <source>
        <dbReference type="EMBL" id="OWM74009.1"/>
    </source>
</evidence>
<dbReference type="GO" id="GO:0005643">
    <property type="term" value="C:nuclear pore"/>
    <property type="evidence" value="ECO:0007669"/>
    <property type="project" value="InterPro"/>
</dbReference>
<reference evidence="4 6" key="3">
    <citation type="submission" date="2017-11" db="EMBL/GenBank/DDBJ databases">
        <title>De-novo sequencing of pomegranate (Punica granatum L.) genome.</title>
        <authorList>
            <person name="Akparov Z."/>
            <person name="Amiraslanov A."/>
            <person name="Hajiyeva S."/>
            <person name="Abbasov M."/>
            <person name="Kaur K."/>
            <person name="Hamwieh A."/>
            <person name="Solovyev V."/>
            <person name="Salamov A."/>
            <person name="Braich B."/>
            <person name="Kosarev P."/>
            <person name="Mahmoud A."/>
            <person name="Hajiyev E."/>
            <person name="Babayeva S."/>
            <person name="Izzatullayeva V."/>
            <person name="Mammadov A."/>
            <person name="Mammadov A."/>
            <person name="Sharifova S."/>
            <person name="Ojaghi J."/>
            <person name="Eynullazada K."/>
            <person name="Bayramov B."/>
            <person name="Abdulazimova A."/>
            <person name="Shahmuradov I."/>
        </authorList>
    </citation>
    <scope>NUCLEOTIDE SEQUENCE [LARGE SCALE GENOMIC DNA]</scope>
    <source>
        <strain evidence="4">AG2017</strain>
        <strain evidence="6">cv. AG2017</strain>
        <tissue evidence="4">Leaf</tissue>
    </source>
</reference>
<dbReference type="PANTHER" id="PTHR31344:SF15">
    <property type="entry name" value="EEIG1_EHBP1 PROTEIN AMINO-TERMINAL DOMAIN PROTEIN"/>
    <property type="match status" value="1"/>
</dbReference>
<dbReference type="STRING" id="22663.A0A218WNE8"/>
<accession>A0A218WNE8</accession>
<keyword evidence="6" id="KW-1185">Reference proteome</keyword>